<evidence type="ECO:0000313" key="2">
    <source>
        <dbReference type="Proteomes" id="UP001176940"/>
    </source>
</evidence>
<name>A0ABN9KT79_9NEOB</name>
<reference evidence="1" key="1">
    <citation type="submission" date="2023-07" db="EMBL/GenBank/DDBJ databases">
        <authorList>
            <person name="Stuckert A."/>
        </authorList>
    </citation>
    <scope>NUCLEOTIDE SEQUENCE</scope>
</reference>
<organism evidence="1 2">
    <name type="scientific">Ranitomeya imitator</name>
    <name type="common">mimic poison frog</name>
    <dbReference type="NCBI Taxonomy" id="111125"/>
    <lineage>
        <taxon>Eukaryota</taxon>
        <taxon>Metazoa</taxon>
        <taxon>Chordata</taxon>
        <taxon>Craniata</taxon>
        <taxon>Vertebrata</taxon>
        <taxon>Euteleostomi</taxon>
        <taxon>Amphibia</taxon>
        <taxon>Batrachia</taxon>
        <taxon>Anura</taxon>
        <taxon>Neobatrachia</taxon>
        <taxon>Hyloidea</taxon>
        <taxon>Dendrobatidae</taxon>
        <taxon>Dendrobatinae</taxon>
        <taxon>Ranitomeya</taxon>
    </lineage>
</organism>
<evidence type="ECO:0008006" key="3">
    <source>
        <dbReference type="Google" id="ProtNLM"/>
    </source>
</evidence>
<gene>
    <name evidence="1" type="ORF">RIMI_LOCUS856352</name>
</gene>
<proteinExistence type="predicted"/>
<dbReference type="EMBL" id="CAUEEQ010001080">
    <property type="protein sequence ID" value="CAJ0918702.1"/>
    <property type="molecule type" value="Genomic_DNA"/>
</dbReference>
<protein>
    <recommendedName>
        <fullName evidence="3">LAGLIDADG endonuclease</fullName>
    </recommendedName>
</protein>
<accession>A0ABN9KT79</accession>
<comment type="caution">
    <text evidence="1">The sequence shown here is derived from an EMBL/GenBank/DDBJ whole genome shotgun (WGS) entry which is preliminary data.</text>
</comment>
<sequence length="258" mass="29243">MSSVVHCKCGTAVYDAGAILIYDAGQSRIVPPSDENLHCVTLSVCYQWLQENKVVGEYGPNKRQIYDWIMWRAEMEQRRIVVFVQDEGRFFFSYFSDPISDLWLSSRIRWSRNAALGKSNSTVKLEQLFVQNGRCLRAASKTFTESLSTLQLHFVLTVYSKILHLHPDRDAILLSMVTFTLALCAAASATQRTQKRSKTHAKTLRFATHAPVFAEIWTQEKCNLLRFLGPTLAAKKTHASHNATKKTACVPHVKYRGA</sequence>
<evidence type="ECO:0000313" key="1">
    <source>
        <dbReference type="EMBL" id="CAJ0918702.1"/>
    </source>
</evidence>
<keyword evidence="2" id="KW-1185">Reference proteome</keyword>
<dbReference type="Proteomes" id="UP001176940">
    <property type="component" value="Unassembled WGS sequence"/>
</dbReference>